<name>A0ABU8C872_9GAMM</name>
<dbReference type="InterPro" id="IPR007691">
    <property type="entry name" value="LpxD"/>
</dbReference>
<dbReference type="SUPFAM" id="SSF51161">
    <property type="entry name" value="Trimeric LpxA-like enzymes"/>
    <property type="match status" value="1"/>
</dbReference>
<evidence type="ECO:0000313" key="10">
    <source>
        <dbReference type="EMBL" id="MEH8018058.1"/>
    </source>
</evidence>
<dbReference type="Gene3D" id="1.20.5.170">
    <property type="match status" value="1"/>
</dbReference>
<feature type="domain" description="UDP-3-O-[3-hydroxymyristoyl] glucosamine N-acyltransferase non-repeat region" evidence="9">
    <location>
        <begin position="24"/>
        <end position="91"/>
    </location>
</feature>
<dbReference type="CDD" id="cd03352">
    <property type="entry name" value="LbH_LpxD"/>
    <property type="match status" value="1"/>
</dbReference>
<sequence>MTACTLAYLAEQLDAQLQGDAACSIVAVATLENAGSGQISFLANSKYRKFLSLTNASAVLITSADLPFVPPGVSSLIVKDPYVAFARVAQWLDSTPAAAIAIDPTAVIDPSAILGTGVAVAANAVISAGVVLEDNVQVGAGCFVGQGTRIGKDSRLWANVSVYHNVQLGERCIVHSGAVIGSDGFGFANERGRWIKIPQTGTVLIGNDCEIGASTTIDRGAIEDTRIGNNVIIDNQCQIAHNVQIGDHTAIAGCTVIAGSTKIGRYCIIGGAVCINGHIDICDGVNITGMAMITKSIAEKGVYSSGFPATTNVEWRKNTAKLRQIEQLYQRVKQLEHQVATLGCTPAADKITED</sequence>
<dbReference type="InterPro" id="IPR001451">
    <property type="entry name" value="Hexapep"/>
</dbReference>
<dbReference type="Pfam" id="PF04613">
    <property type="entry name" value="LpxD"/>
    <property type="match status" value="1"/>
</dbReference>
<dbReference type="InterPro" id="IPR011004">
    <property type="entry name" value="Trimer_LpxA-like_sf"/>
</dbReference>
<evidence type="ECO:0000256" key="1">
    <source>
        <dbReference type="ARBA" id="ARBA00022516"/>
    </source>
</evidence>
<keyword evidence="3 7" id="KW-0808">Transferase</keyword>
<evidence type="ECO:0000256" key="3">
    <source>
        <dbReference type="ARBA" id="ARBA00022679"/>
    </source>
</evidence>
<proteinExistence type="inferred from homology"/>
<keyword evidence="1 7" id="KW-0444">Lipid biosynthesis</keyword>
<dbReference type="GO" id="GO:0103118">
    <property type="term" value="F:UDP-3-O-[(3R)-3-hydroxyacyl]-glucosamine N-acyltransferase activity"/>
    <property type="evidence" value="ECO:0007669"/>
    <property type="project" value="UniProtKB-EC"/>
</dbReference>
<protein>
    <recommendedName>
        <fullName evidence="7">UDP-3-O-acylglucosamine N-acyltransferase</fullName>
        <ecNumber evidence="7">2.3.1.191</ecNumber>
    </recommendedName>
</protein>
<evidence type="ECO:0000313" key="11">
    <source>
        <dbReference type="Proteomes" id="UP001375382"/>
    </source>
</evidence>
<evidence type="ECO:0000256" key="4">
    <source>
        <dbReference type="ARBA" id="ARBA00022737"/>
    </source>
</evidence>
<dbReference type="Gene3D" id="3.40.1390.10">
    <property type="entry name" value="MurE/MurF, N-terminal domain"/>
    <property type="match status" value="1"/>
</dbReference>
<comment type="subunit">
    <text evidence="7">Homotrimer.</text>
</comment>
<comment type="function">
    <text evidence="7">Catalyzes the N-acylation of UDP-3-O-acylglucosamine using 3-hydroxyacyl-ACP as the acyl donor. Is involved in the biosynthesis of lipid A, a phosphorylated glycolipid that anchors the lipopolysaccharide to the outer membrane of the cell.</text>
</comment>
<dbReference type="PANTHER" id="PTHR43378">
    <property type="entry name" value="UDP-3-O-ACYLGLUCOSAMINE N-ACYLTRANSFERASE"/>
    <property type="match status" value="1"/>
</dbReference>
<dbReference type="Gene3D" id="2.160.10.10">
    <property type="entry name" value="Hexapeptide repeat proteins"/>
    <property type="match status" value="1"/>
</dbReference>
<keyword evidence="6 7" id="KW-0012">Acyltransferase</keyword>
<evidence type="ECO:0000256" key="7">
    <source>
        <dbReference type="HAMAP-Rule" id="MF_00523"/>
    </source>
</evidence>
<reference evidence="10 11" key="1">
    <citation type="journal article" date="2023" name="Ecotoxicol. Environ. Saf.">
        <title>Mercury remediation potential of mercury-resistant strain Rheinheimera metallidurans sp. nov. isolated from a municipal waste dumping site.</title>
        <authorList>
            <person name="Yadav V."/>
            <person name="Manjhi A."/>
            <person name="Vadakedath N."/>
        </authorList>
    </citation>
    <scope>NUCLEOTIDE SEQUENCE [LARGE SCALE GENOMIC DNA]</scope>
    <source>
        <strain evidence="10 11">E-49</strain>
    </source>
</reference>
<keyword evidence="5 7" id="KW-0443">Lipid metabolism</keyword>
<dbReference type="PROSITE" id="PS00101">
    <property type="entry name" value="HEXAPEP_TRANSFERASES"/>
    <property type="match status" value="1"/>
</dbReference>
<comment type="pathway">
    <text evidence="7">Bacterial outer membrane biogenesis; LPS lipid A biosynthesis.</text>
</comment>
<feature type="active site" description="Proton acceptor" evidence="7">
    <location>
        <position position="241"/>
    </location>
</feature>
<comment type="caution">
    <text evidence="10">The sequence shown here is derived from an EMBL/GenBank/DDBJ whole genome shotgun (WGS) entry which is preliminary data.</text>
</comment>
<dbReference type="NCBIfam" id="TIGR01853">
    <property type="entry name" value="lipid_A_lpxD"/>
    <property type="match status" value="1"/>
</dbReference>
<keyword evidence="4 7" id="KW-0677">Repeat</keyword>
<dbReference type="HAMAP" id="MF_00523">
    <property type="entry name" value="LpxD"/>
    <property type="match status" value="1"/>
</dbReference>
<dbReference type="InterPro" id="IPR018357">
    <property type="entry name" value="Hexapep_transf_CS"/>
</dbReference>
<dbReference type="NCBIfam" id="NF002060">
    <property type="entry name" value="PRK00892.1"/>
    <property type="match status" value="1"/>
</dbReference>
<dbReference type="RefSeq" id="WP_335736466.1">
    <property type="nucleotide sequence ID" value="NZ_JALAAR010000010.1"/>
</dbReference>
<keyword evidence="8" id="KW-0175">Coiled coil</keyword>
<dbReference type="PANTHER" id="PTHR43378:SF2">
    <property type="entry name" value="UDP-3-O-ACYLGLUCOSAMINE N-ACYLTRANSFERASE 1, MITOCHONDRIAL-RELATED"/>
    <property type="match status" value="1"/>
</dbReference>
<dbReference type="InterPro" id="IPR020573">
    <property type="entry name" value="UDP_GlcNAc_AcTrfase_non-rep"/>
</dbReference>
<evidence type="ECO:0000256" key="5">
    <source>
        <dbReference type="ARBA" id="ARBA00023098"/>
    </source>
</evidence>
<comment type="catalytic activity">
    <reaction evidence="7">
        <text>a UDP-3-O-[(3R)-3-hydroxyacyl]-alpha-D-glucosamine + a (3R)-hydroxyacyl-[ACP] = a UDP-2-N,3-O-bis[(3R)-3-hydroxyacyl]-alpha-D-glucosamine + holo-[ACP] + H(+)</text>
        <dbReference type="Rhea" id="RHEA:53836"/>
        <dbReference type="Rhea" id="RHEA-COMP:9685"/>
        <dbReference type="Rhea" id="RHEA-COMP:9945"/>
        <dbReference type="ChEBI" id="CHEBI:15378"/>
        <dbReference type="ChEBI" id="CHEBI:64479"/>
        <dbReference type="ChEBI" id="CHEBI:78827"/>
        <dbReference type="ChEBI" id="CHEBI:137740"/>
        <dbReference type="ChEBI" id="CHEBI:137748"/>
        <dbReference type="EC" id="2.3.1.191"/>
    </reaction>
</comment>
<accession>A0ABU8C872</accession>
<dbReference type="Pfam" id="PF00132">
    <property type="entry name" value="Hexapep"/>
    <property type="match status" value="2"/>
</dbReference>
<keyword evidence="2 7" id="KW-0441">Lipid A biosynthesis</keyword>
<gene>
    <name evidence="7 10" type="primary">lpxD</name>
    <name evidence="10" type="ORF">MN202_12490</name>
</gene>
<organism evidence="10 11">
    <name type="scientific">Rheinheimera muenzenbergensis</name>
    <dbReference type="NCBI Taxonomy" id="1193628"/>
    <lineage>
        <taxon>Bacteria</taxon>
        <taxon>Pseudomonadati</taxon>
        <taxon>Pseudomonadota</taxon>
        <taxon>Gammaproteobacteria</taxon>
        <taxon>Chromatiales</taxon>
        <taxon>Chromatiaceae</taxon>
        <taxon>Rheinheimera</taxon>
    </lineage>
</organism>
<comment type="similarity">
    <text evidence="7">Belongs to the transferase hexapeptide repeat family. LpxD subfamily.</text>
</comment>
<keyword evidence="11" id="KW-1185">Reference proteome</keyword>
<evidence type="ECO:0000259" key="9">
    <source>
        <dbReference type="Pfam" id="PF04613"/>
    </source>
</evidence>
<evidence type="ECO:0000256" key="8">
    <source>
        <dbReference type="SAM" id="Coils"/>
    </source>
</evidence>
<feature type="coiled-coil region" evidence="8">
    <location>
        <begin position="318"/>
        <end position="345"/>
    </location>
</feature>
<dbReference type="EMBL" id="JALAAR010000010">
    <property type="protein sequence ID" value="MEH8018058.1"/>
    <property type="molecule type" value="Genomic_DNA"/>
</dbReference>
<evidence type="ECO:0000256" key="6">
    <source>
        <dbReference type="ARBA" id="ARBA00023315"/>
    </source>
</evidence>
<dbReference type="Proteomes" id="UP001375382">
    <property type="component" value="Unassembled WGS sequence"/>
</dbReference>
<evidence type="ECO:0000256" key="2">
    <source>
        <dbReference type="ARBA" id="ARBA00022556"/>
    </source>
</evidence>
<dbReference type="EC" id="2.3.1.191" evidence="7"/>